<evidence type="ECO:0000313" key="2">
    <source>
        <dbReference type="Proteomes" id="UP000694257"/>
    </source>
</evidence>
<keyword evidence="2" id="KW-1185">Reference proteome</keyword>
<accession>A0ABX8RXT7</accession>
<evidence type="ECO:0000313" key="1">
    <source>
        <dbReference type="EMBL" id="QXN94363.1"/>
    </source>
</evidence>
<dbReference type="EMBL" id="CP078145">
    <property type="protein sequence ID" value="QXN94363.1"/>
    <property type="molecule type" value="Genomic_DNA"/>
</dbReference>
<protein>
    <submittedName>
        <fullName evidence="1">Uncharacterized protein</fullName>
    </submittedName>
</protein>
<dbReference type="Proteomes" id="UP000694257">
    <property type="component" value="Chromosome"/>
</dbReference>
<proteinExistence type="predicted"/>
<organism evidence="1 2">
    <name type="scientific">Nocardia iowensis</name>
    <dbReference type="NCBI Taxonomy" id="204891"/>
    <lineage>
        <taxon>Bacteria</taxon>
        <taxon>Bacillati</taxon>
        <taxon>Actinomycetota</taxon>
        <taxon>Actinomycetes</taxon>
        <taxon>Mycobacteriales</taxon>
        <taxon>Nocardiaceae</taxon>
        <taxon>Nocardia</taxon>
    </lineage>
</organism>
<name>A0ABX8RXT7_NOCIO</name>
<sequence length="194" mass="21182">MEANERVSKRRVLVLGRTRQALDNILERLREHGIAAQGSLRPEQADSEFDAREFDLIVFGSGAIGPVTERLRRAFARRNPAVNFLDALAPIAVRQIIAAVSARREVLADFTAVAIDSGVRIGATVREPCTVTVTLYRIVDGSFVVDELNKSPVEAGRYELTVAAETLSGGYALLVTVGEDEFHVHRLPESVTNG</sequence>
<reference evidence="1 2" key="1">
    <citation type="submission" date="2021-07" db="EMBL/GenBank/DDBJ databases">
        <title>Whole Genome Sequence of Nocardia Iowensis.</title>
        <authorList>
            <person name="Lamm A."/>
            <person name="Collins-Fairclough A.M."/>
            <person name="Bunk B."/>
            <person name="Sproer C."/>
        </authorList>
    </citation>
    <scope>NUCLEOTIDE SEQUENCE [LARGE SCALE GENOMIC DNA]</scope>
    <source>
        <strain evidence="1 2">NRRL 5646</strain>
    </source>
</reference>
<dbReference type="RefSeq" id="WP_218476877.1">
    <property type="nucleotide sequence ID" value="NZ_BAABJN010000015.1"/>
</dbReference>
<gene>
    <name evidence="1" type="ORF">KV110_15670</name>
</gene>